<evidence type="ECO:0000313" key="3">
    <source>
        <dbReference type="EMBL" id="AYW90617.1"/>
    </source>
</evidence>
<protein>
    <submittedName>
        <fullName evidence="3">DNA transposition protein</fullName>
    </submittedName>
</protein>
<dbReference type="PANTHER" id="PTHR35894:SF5">
    <property type="entry name" value="MU-LIKE PROPHAGE FLUMU DNA TRANSPOSITION PROTEIN B"/>
    <property type="match status" value="1"/>
</dbReference>
<dbReference type="InterPro" id="IPR052026">
    <property type="entry name" value="ExeA_AAA_ATPase_DNA-bind"/>
</dbReference>
<dbReference type="EMBL" id="CP033713">
    <property type="protein sequence ID" value="AYW90617.1"/>
    <property type="molecule type" value="Genomic_DNA"/>
</dbReference>
<dbReference type="InterPro" id="IPR049945">
    <property type="entry name" value="AAA_22"/>
</dbReference>
<dbReference type="InterPro" id="IPR027417">
    <property type="entry name" value="P-loop_NTPase"/>
</dbReference>
<dbReference type="Proteomes" id="UP000268669">
    <property type="component" value="Chromosome"/>
</dbReference>
<proteinExistence type="predicted"/>
<dbReference type="Pfam" id="PF09077">
    <property type="entry name" value="Phage-MuB_C"/>
    <property type="match status" value="1"/>
</dbReference>
<feature type="domain" description="B transposition protein C-terminal" evidence="1">
    <location>
        <begin position="236"/>
        <end position="313"/>
    </location>
</feature>
<name>A0ABM7AEJ1_YERPU</name>
<dbReference type="Gene3D" id="3.40.50.300">
    <property type="entry name" value="P-loop containing nucleotide triphosphate hydrolases"/>
    <property type="match status" value="1"/>
</dbReference>
<dbReference type="Pfam" id="PF13401">
    <property type="entry name" value="AAA_22"/>
    <property type="match status" value="1"/>
</dbReference>
<dbReference type="SUPFAM" id="SSF52540">
    <property type="entry name" value="P-loop containing nucleoside triphosphate hydrolases"/>
    <property type="match status" value="1"/>
</dbReference>
<dbReference type="InterPro" id="IPR009084">
    <property type="entry name" value="B_transpositn_C"/>
</dbReference>
<reference evidence="3" key="1">
    <citation type="submission" date="2018-11" db="EMBL/GenBank/DDBJ databases">
        <title>FDA dAtabase for Regulatory Grade micrObial Sequences (FDA-ARGOS): Supporting development and validation of Infectious Disease Dx tests.</title>
        <authorList>
            <person name="Bliska J."/>
            <person name="Cleland M.-M."/>
            <person name="Tallon L."/>
            <person name="Sadzewicz L."/>
            <person name="Zhao X."/>
            <person name="Vavikolanu K."/>
            <person name="Mehta A."/>
            <person name="Aluvathingal J."/>
            <person name="Nadendla S."/>
            <person name="Yan Y."/>
            <person name="Sichtig H."/>
        </authorList>
    </citation>
    <scope>NUCLEOTIDE SEQUENCE [LARGE SCALE GENOMIC DNA]</scope>
    <source>
        <strain evidence="3">FDAARGOS_581</strain>
    </source>
</reference>
<evidence type="ECO:0000259" key="1">
    <source>
        <dbReference type="Pfam" id="PF09077"/>
    </source>
</evidence>
<dbReference type="InterPro" id="IPR010982">
    <property type="entry name" value="Lambda_DNA-bd_dom_sf"/>
</dbReference>
<evidence type="ECO:0000313" key="4">
    <source>
        <dbReference type="Proteomes" id="UP000268669"/>
    </source>
</evidence>
<feature type="domain" description="ORC1/DEAH AAA+ ATPase" evidence="2">
    <location>
        <begin position="107"/>
        <end position="219"/>
    </location>
</feature>
<dbReference type="Gene3D" id="1.10.260.40">
    <property type="entry name" value="lambda repressor-like DNA-binding domains"/>
    <property type="match status" value="1"/>
</dbReference>
<dbReference type="InterPro" id="IPR036733">
    <property type="entry name" value="B_transposit_C_sf"/>
</dbReference>
<organism evidence="3 4">
    <name type="scientific">Yersinia pseudotuberculosis</name>
    <dbReference type="NCBI Taxonomy" id="633"/>
    <lineage>
        <taxon>Bacteria</taxon>
        <taxon>Pseudomonadati</taxon>
        <taxon>Pseudomonadota</taxon>
        <taxon>Gammaproteobacteria</taxon>
        <taxon>Enterobacterales</taxon>
        <taxon>Yersiniaceae</taxon>
        <taxon>Yersinia</taxon>
    </lineage>
</organism>
<dbReference type="SUPFAM" id="SSF47681">
    <property type="entry name" value="C-terminal domain of B transposition protein"/>
    <property type="match status" value="1"/>
</dbReference>
<gene>
    <name evidence="3" type="ORF">EGX47_04250</name>
</gene>
<dbReference type="Gene3D" id="1.10.1180.10">
    <property type="entry name" value="B transposition protein, C-terminal domain"/>
    <property type="match status" value="1"/>
</dbReference>
<accession>A0ABM7AEJ1</accession>
<evidence type="ECO:0000259" key="2">
    <source>
        <dbReference type="Pfam" id="PF13401"/>
    </source>
</evidence>
<keyword evidence="4" id="KW-1185">Reference proteome</keyword>
<sequence>MTNVMDIAHAQTAMADVRAEIRGIVERDDVTYSTIARESAISGTALSQFMSESYRGDNSKIAGQLAIWLENRSRRANEMPEAPDFVQTKTARQIWSALQYAQLAQCITVIYGSPGVGKTRSLQQFVSERPNVWLITVSPSRASLSEALYELALELGVGDAPRRAGQLGRAVRRKLRGTNGLLIIDEADHLDYPVLEELRILQEETGIGLALVGNHQVYAKLTGGSSRSVDFARLFSRIAKKVAILKTKRDDITAISDAWGLTGKAERALIQTLSERPGALRTVSHTLRLAAMFAKGSNEALTEKHIRAAVKDLEGVHA</sequence>
<dbReference type="PANTHER" id="PTHR35894">
    <property type="entry name" value="GENERAL SECRETION PATHWAY PROTEIN A-RELATED"/>
    <property type="match status" value="1"/>
</dbReference>
<dbReference type="RefSeq" id="WP_081009759.1">
    <property type="nucleotide sequence ID" value="NZ_AP031361.1"/>
</dbReference>